<dbReference type="InterPro" id="IPR037185">
    <property type="entry name" value="EmrE-like"/>
</dbReference>
<dbReference type="EMBL" id="CP036280">
    <property type="protein sequence ID" value="QDU72158.1"/>
    <property type="molecule type" value="Genomic_DNA"/>
</dbReference>
<dbReference type="InterPro" id="IPR000620">
    <property type="entry name" value="EamA_dom"/>
</dbReference>
<dbReference type="AlphaFoldDB" id="A0A518BYW4"/>
<dbReference type="SUPFAM" id="SSF103481">
    <property type="entry name" value="Multidrug resistance efflux transporter EmrE"/>
    <property type="match status" value="2"/>
</dbReference>
<evidence type="ECO:0000256" key="6">
    <source>
        <dbReference type="SAM" id="Phobius"/>
    </source>
</evidence>
<reference evidence="8 9" key="1">
    <citation type="submission" date="2019-02" db="EMBL/GenBank/DDBJ databases">
        <title>Deep-cultivation of Planctomycetes and their phenomic and genomic characterization uncovers novel biology.</title>
        <authorList>
            <person name="Wiegand S."/>
            <person name="Jogler M."/>
            <person name="Boedeker C."/>
            <person name="Pinto D."/>
            <person name="Vollmers J."/>
            <person name="Rivas-Marin E."/>
            <person name="Kohn T."/>
            <person name="Peeters S.H."/>
            <person name="Heuer A."/>
            <person name="Rast P."/>
            <person name="Oberbeckmann S."/>
            <person name="Bunk B."/>
            <person name="Jeske O."/>
            <person name="Meyerdierks A."/>
            <person name="Storesund J.E."/>
            <person name="Kallscheuer N."/>
            <person name="Luecker S."/>
            <person name="Lage O.M."/>
            <person name="Pohl T."/>
            <person name="Merkel B.J."/>
            <person name="Hornburger P."/>
            <person name="Mueller R.-W."/>
            <person name="Bruemmer F."/>
            <person name="Labrenz M."/>
            <person name="Spormann A.M."/>
            <person name="Op den Camp H."/>
            <person name="Overmann J."/>
            <person name="Amann R."/>
            <person name="Jetten M.S.M."/>
            <person name="Mascher T."/>
            <person name="Medema M.H."/>
            <person name="Devos D.P."/>
            <person name="Kaster A.-K."/>
            <person name="Ovreas L."/>
            <person name="Rohde M."/>
            <person name="Galperin M.Y."/>
            <person name="Jogler C."/>
        </authorList>
    </citation>
    <scope>NUCLEOTIDE SEQUENCE [LARGE SCALE GENOMIC DNA]</scope>
    <source>
        <strain evidence="8 9">Pan265</strain>
    </source>
</reference>
<dbReference type="Proteomes" id="UP000320386">
    <property type="component" value="Chromosome"/>
</dbReference>
<evidence type="ECO:0000256" key="2">
    <source>
        <dbReference type="ARBA" id="ARBA00007362"/>
    </source>
</evidence>
<dbReference type="RefSeq" id="WP_236254827.1">
    <property type="nucleotide sequence ID" value="NZ_CP036280.1"/>
</dbReference>
<proteinExistence type="inferred from homology"/>
<keyword evidence="3 6" id="KW-0812">Transmembrane</keyword>
<evidence type="ECO:0000256" key="4">
    <source>
        <dbReference type="ARBA" id="ARBA00022989"/>
    </source>
</evidence>
<dbReference type="PANTHER" id="PTHR32322">
    <property type="entry name" value="INNER MEMBRANE TRANSPORTER"/>
    <property type="match status" value="1"/>
</dbReference>
<feature type="domain" description="EamA" evidence="7">
    <location>
        <begin position="148"/>
        <end position="281"/>
    </location>
</feature>
<accession>A0A518BYW4</accession>
<evidence type="ECO:0000259" key="7">
    <source>
        <dbReference type="Pfam" id="PF00892"/>
    </source>
</evidence>
<feature type="transmembrane region" description="Helical" evidence="6">
    <location>
        <begin position="29"/>
        <end position="49"/>
    </location>
</feature>
<feature type="transmembrane region" description="Helical" evidence="6">
    <location>
        <begin position="147"/>
        <end position="166"/>
    </location>
</feature>
<feature type="domain" description="EamA" evidence="7">
    <location>
        <begin position="6"/>
        <end position="136"/>
    </location>
</feature>
<sequence length="292" mass="31511">MWWNGLLLGLGVYACSTAVILIKASEMHALWLSAGRLLLAALFLLPLWWSERAARAEPGRSPAFWRTSMLPGLFLAIHFITWIIGARLTPAANSTLIVNLVPLVSPLLLLALVGERVTWRETLGTVLALGGVVFMVWDDFGVSGDHFLGDLSCFFSMIMLAAYLVLGRKYREAIGLWSYVVPLYGFAGLICLGVAVVARAELPVLTLREAALLLGLAVVPTIVGHSLLNVAMRRMRGQIVSIANTGQCFFAGVMAWVLFGEVPTVALYVAAGCVLTGILISIAWSGSRNARA</sequence>
<feature type="transmembrane region" description="Helical" evidence="6">
    <location>
        <begin position="69"/>
        <end position="89"/>
    </location>
</feature>
<feature type="transmembrane region" description="Helical" evidence="6">
    <location>
        <begin position="173"/>
        <end position="198"/>
    </location>
</feature>
<feature type="transmembrane region" description="Helical" evidence="6">
    <location>
        <begin position="210"/>
        <end position="232"/>
    </location>
</feature>
<evidence type="ECO:0000256" key="3">
    <source>
        <dbReference type="ARBA" id="ARBA00022692"/>
    </source>
</evidence>
<evidence type="ECO:0000313" key="9">
    <source>
        <dbReference type="Proteomes" id="UP000320386"/>
    </source>
</evidence>
<keyword evidence="4 6" id="KW-1133">Transmembrane helix</keyword>
<keyword evidence="9" id="KW-1185">Reference proteome</keyword>
<dbReference type="Pfam" id="PF00892">
    <property type="entry name" value="EamA"/>
    <property type="match status" value="2"/>
</dbReference>
<dbReference type="PANTHER" id="PTHR32322:SF2">
    <property type="entry name" value="EAMA DOMAIN-CONTAINING PROTEIN"/>
    <property type="match status" value="1"/>
</dbReference>
<dbReference type="InterPro" id="IPR050638">
    <property type="entry name" value="AA-Vitamin_Transporters"/>
</dbReference>
<feature type="transmembrane region" description="Helical" evidence="6">
    <location>
        <begin position="239"/>
        <end position="259"/>
    </location>
</feature>
<dbReference type="GO" id="GO:0016020">
    <property type="term" value="C:membrane"/>
    <property type="evidence" value="ECO:0007669"/>
    <property type="project" value="UniProtKB-SubCell"/>
</dbReference>
<dbReference type="KEGG" id="mcad:Pan265_20210"/>
<evidence type="ECO:0000256" key="1">
    <source>
        <dbReference type="ARBA" id="ARBA00004141"/>
    </source>
</evidence>
<feature type="transmembrane region" description="Helical" evidence="6">
    <location>
        <begin position="6"/>
        <end position="22"/>
    </location>
</feature>
<protein>
    <submittedName>
        <fullName evidence="8">EamA-like transporter family protein</fullName>
    </submittedName>
</protein>
<evidence type="ECO:0000313" key="8">
    <source>
        <dbReference type="EMBL" id="QDU72158.1"/>
    </source>
</evidence>
<keyword evidence="5 6" id="KW-0472">Membrane</keyword>
<comment type="subcellular location">
    <subcellularLocation>
        <location evidence="1">Membrane</location>
        <topology evidence="1">Multi-pass membrane protein</topology>
    </subcellularLocation>
</comment>
<comment type="similarity">
    <text evidence="2">Belongs to the EamA transporter family.</text>
</comment>
<name>A0A518BYW4_9BACT</name>
<feature type="transmembrane region" description="Helical" evidence="6">
    <location>
        <begin position="265"/>
        <end position="284"/>
    </location>
</feature>
<feature type="transmembrane region" description="Helical" evidence="6">
    <location>
        <begin position="96"/>
        <end position="114"/>
    </location>
</feature>
<gene>
    <name evidence="8" type="ORF">Pan265_20210</name>
</gene>
<organism evidence="8 9">
    <name type="scientific">Mucisphaera calidilacus</name>
    <dbReference type="NCBI Taxonomy" id="2527982"/>
    <lineage>
        <taxon>Bacteria</taxon>
        <taxon>Pseudomonadati</taxon>
        <taxon>Planctomycetota</taxon>
        <taxon>Phycisphaerae</taxon>
        <taxon>Phycisphaerales</taxon>
        <taxon>Phycisphaeraceae</taxon>
        <taxon>Mucisphaera</taxon>
    </lineage>
</organism>
<evidence type="ECO:0000256" key="5">
    <source>
        <dbReference type="ARBA" id="ARBA00023136"/>
    </source>
</evidence>